<evidence type="ECO:0000256" key="1">
    <source>
        <dbReference type="SAM" id="MobiDB-lite"/>
    </source>
</evidence>
<dbReference type="OrthoDB" id="4467325at2"/>
<protein>
    <submittedName>
        <fullName evidence="2">Uncharacterized protein</fullName>
    </submittedName>
</protein>
<organism evidence="2 3">
    <name type="scientific">Leucobacter luti</name>
    <dbReference type="NCBI Taxonomy" id="340320"/>
    <lineage>
        <taxon>Bacteria</taxon>
        <taxon>Bacillati</taxon>
        <taxon>Actinomycetota</taxon>
        <taxon>Actinomycetes</taxon>
        <taxon>Micrococcales</taxon>
        <taxon>Microbacteriaceae</taxon>
        <taxon>Leucobacter</taxon>
    </lineage>
</organism>
<dbReference type="EMBL" id="SNYA01000005">
    <property type="protein sequence ID" value="TDP91712.1"/>
    <property type="molecule type" value="Genomic_DNA"/>
</dbReference>
<evidence type="ECO:0000313" key="3">
    <source>
        <dbReference type="Proteomes" id="UP000295601"/>
    </source>
</evidence>
<reference evidence="2 3" key="1">
    <citation type="submission" date="2019-03" db="EMBL/GenBank/DDBJ databases">
        <title>Genomic analyses of the natural microbiome of Caenorhabditis elegans.</title>
        <authorList>
            <person name="Samuel B."/>
        </authorList>
    </citation>
    <scope>NUCLEOTIDE SEQUENCE [LARGE SCALE GENOMIC DNA]</scope>
    <source>
        <strain evidence="2 3">JUb18</strain>
    </source>
</reference>
<feature type="region of interest" description="Disordered" evidence="1">
    <location>
        <begin position="1"/>
        <end position="22"/>
    </location>
</feature>
<dbReference type="Proteomes" id="UP000295601">
    <property type="component" value="Unassembled WGS sequence"/>
</dbReference>
<proteinExistence type="predicted"/>
<accession>A0A4R6RXA1</accession>
<keyword evidence="3" id="KW-1185">Reference proteome</keyword>
<dbReference type="RefSeq" id="WP_133617114.1">
    <property type="nucleotide sequence ID" value="NZ_SNYA01000005.1"/>
</dbReference>
<comment type="caution">
    <text evidence="2">The sequence shown here is derived from an EMBL/GenBank/DDBJ whole genome shotgun (WGS) entry which is preliminary data.</text>
</comment>
<sequence>MTDPVGSDGQGASVSTRRDRVRNGQLTLRTVWGSPLPHTGFAKEIPRITQRVRTVGFSDHLDVFLTGRRRDRAGFEANTERVTSALLIGNEVPTGAAAAPDAAVPTTGRMGR</sequence>
<name>A0A4R6RXA1_9MICO</name>
<evidence type="ECO:0000313" key="2">
    <source>
        <dbReference type="EMBL" id="TDP91712.1"/>
    </source>
</evidence>
<gene>
    <name evidence="2" type="ORF">EDF62_2331</name>
</gene>
<dbReference type="AlphaFoldDB" id="A0A4R6RXA1"/>